<dbReference type="InterPro" id="IPR009681">
    <property type="entry name" value="Phage_TAC_Siphoviridae"/>
</dbReference>
<organism evidence="2 3">
    <name type="scientific">Pediococcus pentosaceus</name>
    <dbReference type="NCBI Taxonomy" id="1255"/>
    <lineage>
        <taxon>Bacteria</taxon>
        <taxon>Bacillati</taxon>
        <taxon>Bacillota</taxon>
        <taxon>Bacilli</taxon>
        <taxon>Lactobacillales</taxon>
        <taxon>Lactobacillaceae</taxon>
        <taxon>Pediococcus</taxon>
    </lineage>
</organism>
<name>A0A1Y0VYZ7_PEDPE</name>
<accession>A0A1Y0VYZ7</accession>
<proteinExistence type="predicted"/>
<protein>
    <submittedName>
        <fullName evidence="2">Uncharacterized protein</fullName>
    </submittedName>
</protein>
<dbReference type="Proteomes" id="UP000196118">
    <property type="component" value="Chromosome"/>
</dbReference>
<reference evidence="2 3" key="1">
    <citation type="submission" date="2017-05" db="EMBL/GenBank/DDBJ databases">
        <title>Genome sequence of Pediococcus pentosaceus strain SRCM100892.</title>
        <authorList>
            <person name="Cho S.H."/>
        </authorList>
    </citation>
    <scope>NUCLEOTIDE SEQUENCE [LARGE SCALE GENOMIC DNA]</scope>
    <source>
        <strain evidence="2 3">SRCM100892</strain>
    </source>
</reference>
<dbReference type="Pfam" id="PF06896">
    <property type="entry name" value="Phage_TAC_3"/>
    <property type="match status" value="1"/>
</dbReference>
<sequence>MKIVNIKIKELGMKKAVKVAQSVANTKLINAIQLTLLKLQDDHSDDMTEIEQLEHETELLNEIERFFKDFLKLSDKQIEKAEEELDPQELSFAIGEATARFQGATDKDIQKLRESVKEEQEELEDPLAEQSASDKSE</sequence>
<feature type="region of interest" description="Disordered" evidence="1">
    <location>
        <begin position="114"/>
        <end position="137"/>
    </location>
</feature>
<evidence type="ECO:0000313" key="3">
    <source>
        <dbReference type="Proteomes" id="UP000196118"/>
    </source>
</evidence>
<gene>
    <name evidence="2" type="ORF">S100892_01154</name>
</gene>
<evidence type="ECO:0000256" key="1">
    <source>
        <dbReference type="SAM" id="MobiDB-lite"/>
    </source>
</evidence>
<dbReference type="AlphaFoldDB" id="A0A1Y0VYZ7"/>
<evidence type="ECO:0000313" key="2">
    <source>
        <dbReference type="EMBL" id="ARW19727.1"/>
    </source>
</evidence>
<dbReference type="EMBL" id="CP021474">
    <property type="protein sequence ID" value="ARW19727.1"/>
    <property type="molecule type" value="Genomic_DNA"/>
</dbReference>